<feature type="binding site" evidence="8">
    <location>
        <begin position="102"/>
        <end position="104"/>
    </location>
    <ligand>
        <name>phosphate</name>
        <dbReference type="ChEBI" id="CHEBI:43474"/>
    </ligand>
</feature>
<feature type="binding site" evidence="8">
    <location>
        <position position="47"/>
    </location>
    <ligand>
        <name>phosphate</name>
        <dbReference type="ChEBI" id="CHEBI:43474"/>
    </ligand>
</feature>
<dbReference type="GO" id="GO:0034355">
    <property type="term" value="P:NAD+ biosynthetic process via the salvage pathway"/>
    <property type="evidence" value="ECO:0007669"/>
    <property type="project" value="EnsemblFungi"/>
</dbReference>
<dbReference type="GO" id="GO:0005737">
    <property type="term" value="C:cytoplasm"/>
    <property type="evidence" value="ECO:0007669"/>
    <property type="project" value="TreeGrafter"/>
</dbReference>
<dbReference type="InterPro" id="IPR035994">
    <property type="entry name" value="Nucleoside_phosphorylase_sf"/>
</dbReference>
<evidence type="ECO:0000259" key="9">
    <source>
        <dbReference type="Pfam" id="PF01048"/>
    </source>
</evidence>
<evidence type="ECO:0000256" key="6">
    <source>
        <dbReference type="ARBA" id="ARBA00058131"/>
    </source>
</evidence>
<organism evidence="10 11">
    <name type="scientific">Naumovozyma castellii</name>
    <name type="common">Yeast</name>
    <name type="synonym">Saccharomyces castellii</name>
    <dbReference type="NCBI Taxonomy" id="27288"/>
    <lineage>
        <taxon>Eukaryota</taxon>
        <taxon>Fungi</taxon>
        <taxon>Dikarya</taxon>
        <taxon>Ascomycota</taxon>
        <taxon>Saccharomycotina</taxon>
        <taxon>Saccharomycetes</taxon>
        <taxon>Saccharomycetales</taxon>
        <taxon>Saccharomycetaceae</taxon>
        <taxon>Naumovozyma</taxon>
    </lineage>
</organism>
<evidence type="ECO:0000256" key="4">
    <source>
        <dbReference type="ARBA" id="ARBA00022676"/>
    </source>
</evidence>
<dbReference type="Proteomes" id="UP000001640">
    <property type="component" value="Chromosome 8"/>
</dbReference>
<reference key="2">
    <citation type="submission" date="2011-08" db="EMBL/GenBank/DDBJ databases">
        <title>Genome sequence of Naumovozyma castellii.</title>
        <authorList>
            <person name="Gordon J.L."/>
            <person name="Armisen D."/>
            <person name="Proux-Wera E."/>
            <person name="OhEigeartaigh S.S."/>
            <person name="Byrne K.P."/>
            <person name="Wolfe K.H."/>
        </authorList>
    </citation>
    <scope>NUCLEOTIDE SEQUENCE</scope>
    <source>
        <strain>Type strain:CBS 4309</strain>
    </source>
</reference>
<gene>
    <name evidence="10" type="primary">NCAS0H00710</name>
    <name evidence="10" type="ordered locus">NCAS_0H00710</name>
</gene>
<dbReference type="AlphaFoldDB" id="G0VIQ5"/>
<dbReference type="STRING" id="1064592.G0VIQ5"/>
<dbReference type="FunFam" id="3.40.50.1580:FF:000004">
    <property type="entry name" value="Purine nucleoside phosphorylase"/>
    <property type="match status" value="1"/>
</dbReference>
<dbReference type="OrthoDB" id="10261782at2759"/>
<evidence type="ECO:0000256" key="3">
    <source>
        <dbReference type="ARBA" id="ARBA00006751"/>
    </source>
</evidence>
<feature type="binding site" evidence="8">
    <location>
        <position position="137"/>
    </location>
    <ligand>
        <name>phosphate</name>
        <dbReference type="ChEBI" id="CHEBI:43474"/>
    </ligand>
</feature>
<dbReference type="GeneID" id="96905061"/>
<keyword evidence="4 7" id="KW-0328">Glycosyltransferase</keyword>
<feature type="binding site" evidence="8">
    <location>
        <position position="266"/>
    </location>
    <ligand>
        <name>a purine D-ribonucleoside</name>
        <dbReference type="ChEBI" id="CHEBI:142355"/>
    </ligand>
</feature>
<evidence type="ECO:0000256" key="7">
    <source>
        <dbReference type="PIRNR" id="PIRNR000477"/>
    </source>
</evidence>
<dbReference type="KEGG" id="ncs:NCAS_0H00710"/>
<dbReference type="OMA" id="EGVYAQF"/>
<dbReference type="InterPro" id="IPR011268">
    <property type="entry name" value="Purine_phosphorylase"/>
</dbReference>
<evidence type="ECO:0000256" key="5">
    <source>
        <dbReference type="ARBA" id="ARBA00022679"/>
    </source>
</evidence>
<reference evidence="10 11" key="1">
    <citation type="journal article" date="2011" name="Proc. Natl. Acad. Sci. U.S.A.">
        <title>Evolutionary erosion of yeast sex chromosomes by mating-type switching accidents.</title>
        <authorList>
            <person name="Gordon J.L."/>
            <person name="Armisen D."/>
            <person name="Proux-Wera E."/>
            <person name="Oheigeartaigh S.S."/>
            <person name="Byrne K.P."/>
            <person name="Wolfe K.H."/>
        </authorList>
    </citation>
    <scope>NUCLEOTIDE SEQUENCE [LARGE SCALE GENOMIC DNA]</scope>
    <source>
        <strain evidence="11">ATCC 76901 / BCRC 22586 / CBS 4309 / NBRC 1992 / NRRL Y-12630</strain>
    </source>
</reference>
<dbReference type="CDD" id="cd09009">
    <property type="entry name" value="PNP-EcPNPII_like"/>
    <property type="match status" value="1"/>
</dbReference>
<dbReference type="NCBIfam" id="TIGR01697">
    <property type="entry name" value="PNPH-PUNA-XAPA"/>
    <property type="match status" value="1"/>
</dbReference>
<dbReference type="InterPro" id="IPR000845">
    <property type="entry name" value="Nucleoside_phosphorylase_d"/>
</dbReference>
<protein>
    <recommendedName>
        <fullName evidence="7">Purine nucleoside phosphorylase</fullName>
        <ecNumber evidence="7">2.4.2.1</ecNumber>
    </recommendedName>
    <alternativeName>
        <fullName evidence="7">Inosine-guanosine phosphorylase</fullName>
    </alternativeName>
</protein>
<dbReference type="PIRSF" id="PIRSF000477">
    <property type="entry name" value="PurNPase"/>
    <property type="match status" value="1"/>
</dbReference>
<feature type="binding site" evidence="8">
    <location>
        <position position="224"/>
    </location>
    <ligand>
        <name>a purine D-ribonucleoside</name>
        <dbReference type="ChEBI" id="CHEBI:142355"/>
    </ligand>
</feature>
<evidence type="ECO:0000313" key="10">
    <source>
        <dbReference type="EMBL" id="CCC71381.1"/>
    </source>
</evidence>
<dbReference type="Pfam" id="PF01048">
    <property type="entry name" value="PNP_UDP_1"/>
    <property type="match status" value="1"/>
</dbReference>
<dbReference type="SUPFAM" id="SSF53167">
    <property type="entry name" value="Purine and uridine phosphorylases"/>
    <property type="match status" value="1"/>
</dbReference>
<evidence type="ECO:0000256" key="1">
    <source>
        <dbReference type="ARBA" id="ARBA00000755"/>
    </source>
</evidence>
<sequence>MAATFDIDQQRTLIQQASDYLTTVVAKHKANFSDSFEYPRTLIICGSGLGGISTKLSTINPPPLIIPYSDIPGFKRSTVPGHSGTLVFGKMKGSPVVLMNGRLHTYEGNSVLETVFPIRALHNMTNNQIEQLIVTNAAGGLNPKFKACDLMCINDHINLPGLAGLHPLKGPNFDEEGPRFLPLSDAYDLQLRKLMFKKFKELGMDQRRSLFEGVYTFASGPTFETRAESRMIRNLGGDTVGMSTVPEVIVARHCGWKVLALSLVTNCCVVDPPASALDENPTALEAGIASHKEVLENGKIASADVETLIAAIVEEL</sequence>
<feature type="binding site" evidence="8">
    <location>
        <position position="82"/>
    </location>
    <ligand>
        <name>phosphate</name>
        <dbReference type="ChEBI" id="CHEBI:43474"/>
    </ligand>
</feature>
<dbReference type="EMBL" id="HE576759">
    <property type="protein sequence ID" value="CCC71381.1"/>
    <property type="molecule type" value="Genomic_DNA"/>
</dbReference>
<dbReference type="GO" id="GO:0006148">
    <property type="term" value="P:inosine catabolic process"/>
    <property type="evidence" value="ECO:0007669"/>
    <property type="project" value="EnsemblFungi"/>
</dbReference>
<dbReference type="NCBIfam" id="NF006054">
    <property type="entry name" value="PRK08202.1"/>
    <property type="match status" value="1"/>
</dbReference>
<dbReference type="InParanoid" id="G0VIQ5"/>
<comment type="function">
    <text evidence="6">The purine nucleoside phosphorylases catalyze the phosphorolytic breakdown of the N-glycosidic bond in the beta-(deoxy)ribonucleoside molecules, with the formation of the corresponding free purine bases and pentose-1-phosphate. Cleaves guanosine and inosine.</text>
</comment>
<dbReference type="GO" id="GO:0047724">
    <property type="term" value="F:inosine nucleosidase activity"/>
    <property type="evidence" value="ECO:0007669"/>
    <property type="project" value="EnsemblFungi"/>
</dbReference>
<dbReference type="PANTHER" id="PTHR11904">
    <property type="entry name" value="METHYLTHIOADENOSINE/PURINE NUCLEOSIDE PHOSPHORYLASE"/>
    <property type="match status" value="1"/>
</dbReference>
<dbReference type="FunCoup" id="G0VIQ5">
    <property type="interactions" value="783"/>
</dbReference>
<keyword evidence="5 7" id="KW-0808">Transferase</keyword>
<proteinExistence type="inferred from homology"/>
<evidence type="ECO:0000256" key="8">
    <source>
        <dbReference type="PIRSR" id="PIRSR000477-2"/>
    </source>
</evidence>
<feature type="binding site" evidence="8">
    <location>
        <position position="243"/>
    </location>
    <ligand>
        <name>a purine D-ribonucleoside</name>
        <dbReference type="ChEBI" id="CHEBI:142355"/>
    </ligand>
</feature>
<feature type="domain" description="Nucleoside phosphorylase" evidence="9">
    <location>
        <begin position="42"/>
        <end position="313"/>
    </location>
</feature>
<dbReference type="HOGENOM" id="CLU_054456_1_2_1"/>
<keyword evidence="11" id="KW-1185">Reference proteome</keyword>
<name>G0VIQ5_NAUCA</name>
<dbReference type="GO" id="GO:0046115">
    <property type="term" value="P:guanosine catabolic process"/>
    <property type="evidence" value="ECO:0007669"/>
    <property type="project" value="EnsemblFungi"/>
</dbReference>
<dbReference type="GO" id="GO:0019358">
    <property type="term" value="P:nicotinate nucleotide salvage"/>
    <property type="evidence" value="ECO:0007669"/>
    <property type="project" value="EnsemblFungi"/>
</dbReference>
<dbReference type="UniPathway" id="UPA00606"/>
<dbReference type="GO" id="GO:0004731">
    <property type="term" value="F:purine-nucleoside phosphorylase activity"/>
    <property type="evidence" value="ECO:0007669"/>
    <property type="project" value="UniProtKB-EC"/>
</dbReference>
<comment type="similarity">
    <text evidence="3 7">Belongs to the PNP/MTAP phosphorylase family.</text>
</comment>
<dbReference type="eggNOG" id="KOG3984">
    <property type="taxonomic scope" value="Eukaryota"/>
</dbReference>
<dbReference type="EC" id="2.4.2.1" evidence="7"/>
<dbReference type="RefSeq" id="XP_003677731.1">
    <property type="nucleotide sequence ID" value="XM_003677683.1"/>
</dbReference>
<evidence type="ECO:0000313" key="11">
    <source>
        <dbReference type="Proteomes" id="UP000001640"/>
    </source>
</evidence>
<dbReference type="Gene3D" id="3.40.50.1580">
    <property type="entry name" value="Nucleoside phosphorylase domain"/>
    <property type="match status" value="1"/>
</dbReference>
<accession>G0VIQ5</accession>
<dbReference type="GO" id="GO:0070635">
    <property type="term" value="F:nicotinamide riboside hydrolase activity"/>
    <property type="evidence" value="ECO:0007669"/>
    <property type="project" value="EnsemblFungi"/>
</dbReference>
<comment type="catalytic activity">
    <reaction evidence="1">
        <text>a purine D-ribonucleoside + phosphate = a purine nucleobase + alpha-D-ribose 1-phosphate</text>
        <dbReference type="Rhea" id="RHEA:19805"/>
        <dbReference type="ChEBI" id="CHEBI:26386"/>
        <dbReference type="ChEBI" id="CHEBI:43474"/>
        <dbReference type="ChEBI" id="CHEBI:57720"/>
        <dbReference type="ChEBI" id="CHEBI:142355"/>
        <dbReference type="EC" id="2.4.2.1"/>
    </reaction>
</comment>
<evidence type="ECO:0000256" key="2">
    <source>
        <dbReference type="ARBA" id="ARBA00005058"/>
    </source>
</evidence>
<comment type="pathway">
    <text evidence="2 7">Purine metabolism; purine nucleoside salvage.</text>
</comment>
<dbReference type="PANTHER" id="PTHR11904:SF9">
    <property type="entry name" value="PURINE NUCLEOSIDE PHOSPHORYLASE-RELATED"/>
    <property type="match status" value="1"/>
</dbReference>